<dbReference type="PANTHER" id="PTHR34774">
    <property type="entry name" value="EPHRIN-A3 PROTEIN"/>
    <property type="match status" value="1"/>
</dbReference>
<keyword evidence="1" id="KW-0812">Transmembrane</keyword>
<sequence length="100" mass="11168">MGLDNVVSSPHRRTQGGFALSPSFRKFAQNDMSCSALMQRHRFLLTALVLLVILCTVYLYFAVTLGSDEFCSGLLGTERELCLVKHGKESFTTNGKLKFF</sequence>
<keyword evidence="1" id="KW-0472">Membrane</keyword>
<dbReference type="Proteomes" id="UP001443914">
    <property type="component" value="Unassembled WGS sequence"/>
</dbReference>
<gene>
    <name evidence="2" type="ORF">RND81_08G016800</name>
</gene>
<dbReference type="EMBL" id="JBDFQZ010000008">
    <property type="protein sequence ID" value="KAK9697129.1"/>
    <property type="molecule type" value="Genomic_DNA"/>
</dbReference>
<name>A0AAW1J3H0_SAPOF</name>
<accession>A0AAW1J3H0</accession>
<dbReference type="AlphaFoldDB" id="A0AAW1J3H0"/>
<evidence type="ECO:0000313" key="2">
    <source>
        <dbReference type="EMBL" id="KAK9697129.1"/>
    </source>
</evidence>
<evidence type="ECO:0000313" key="3">
    <source>
        <dbReference type="Proteomes" id="UP001443914"/>
    </source>
</evidence>
<organism evidence="2 3">
    <name type="scientific">Saponaria officinalis</name>
    <name type="common">Common soapwort</name>
    <name type="synonym">Lychnis saponaria</name>
    <dbReference type="NCBI Taxonomy" id="3572"/>
    <lineage>
        <taxon>Eukaryota</taxon>
        <taxon>Viridiplantae</taxon>
        <taxon>Streptophyta</taxon>
        <taxon>Embryophyta</taxon>
        <taxon>Tracheophyta</taxon>
        <taxon>Spermatophyta</taxon>
        <taxon>Magnoliopsida</taxon>
        <taxon>eudicotyledons</taxon>
        <taxon>Gunneridae</taxon>
        <taxon>Pentapetalae</taxon>
        <taxon>Caryophyllales</taxon>
        <taxon>Caryophyllaceae</taxon>
        <taxon>Caryophylleae</taxon>
        <taxon>Saponaria</taxon>
    </lineage>
</organism>
<keyword evidence="3" id="KW-1185">Reference proteome</keyword>
<comment type="caution">
    <text evidence="2">The sequence shown here is derived from an EMBL/GenBank/DDBJ whole genome shotgun (WGS) entry which is preliminary data.</text>
</comment>
<protein>
    <submittedName>
        <fullName evidence="2">Uncharacterized protein</fullName>
    </submittedName>
</protein>
<keyword evidence="1" id="KW-1133">Transmembrane helix</keyword>
<dbReference type="PANTHER" id="PTHR34774:SF1">
    <property type="entry name" value="EPHRIN-A3 PROTEIN"/>
    <property type="match status" value="1"/>
</dbReference>
<proteinExistence type="predicted"/>
<reference evidence="2" key="1">
    <citation type="submission" date="2024-03" db="EMBL/GenBank/DDBJ databases">
        <title>WGS assembly of Saponaria officinalis var. Norfolk2.</title>
        <authorList>
            <person name="Jenkins J."/>
            <person name="Shu S."/>
            <person name="Grimwood J."/>
            <person name="Barry K."/>
            <person name="Goodstein D."/>
            <person name="Schmutz J."/>
            <person name="Leebens-Mack J."/>
            <person name="Osbourn A."/>
        </authorList>
    </citation>
    <scope>NUCLEOTIDE SEQUENCE [LARGE SCALE GENOMIC DNA]</scope>
    <source>
        <strain evidence="2">JIC</strain>
    </source>
</reference>
<evidence type="ECO:0000256" key="1">
    <source>
        <dbReference type="SAM" id="Phobius"/>
    </source>
</evidence>
<feature type="transmembrane region" description="Helical" evidence="1">
    <location>
        <begin position="43"/>
        <end position="63"/>
    </location>
</feature>